<feature type="compositionally biased region" description="Basic and acidic residues" evidence="7">
    <location>
        <begin position="303"/>
        <end position="319"/>
    </location>
</feature>
<protein>
    <submittedName>
        <fullName evidence="10">Flagellar motor switch protein FliN/FliY</fullName>
    </submittedName>
</protein>
<keyword evidence="6" id="KW-0472">Membrane</keyword>
<keyword evidence="3" id="KW-1003">Cell membrane</keyword>
<dbReference type="PRINTS" id="PR00956">
    <property type="entry name" value="FLGMOTORFLIN"/>
</dbReference>
<dbReference type="InterPro" id="IPR051469">
    <property type="entry name" value="FliN/MopA/SpaO"/>
</dbReference>
<evidence type="ECO:0000313" key="11">
    <source>
        <dbReference type="Proteomes" id="UP000199476"/>
    </source>
</evidence>
<dbReference type="InterPro" id="IPR001543">
    <property type="entry name" value="FliN-like_C"/>
</dbReference>
<dbReference type="NCBIfam" id="NF005995">
    <property type="entry name" value="PRK08119.1"/>
    <property type="match status" value="1"/>
</dbReference>
<dbReference type="GO" id="GO:0016787">
    <property type="term" value="F:hydrolase activity"/>
    <property type="evidence" value="ECO:0007669"/>
    <property type="project" value="InterPro"/>
</dbReference>
<feature type="domain" description="CheC-like protein" evidence="9">
    <location>
        <begin position="142"/>
        <end position="175"/>
    </location>
</feature>
<feature type="region of interest" description="Disordered" evidence="7">
    <location>
        <begin position="1"/>
        <end position="40"/>
    </location>
</feature>
<evidence type="ECO:0000259" key="9">
    <source>
        <dbReference type="Pfam" id="PF04509"/>
    </source>
</evidence>
<feature type="region of interest" description="Disordered" evidence="7">
    <location>
        <begin position="248"/>
        <end position="319"/>
    </location>
</feature>
<dbReference type="Proteomes" id="UP000199476">
    <property type="component" value="Unassembled WGS sequence"/>
</dbReference>
<dbReference type="GO" id="GO:0071973">
    <property type="term" value="P:bacterial-type flagellum-dependent cell motility"/>
    <property type="evidence" value="ECO:0007669"/>
    <property type="project" value="InterPro"/>
</dbReference>
<evidence type="ECO:0000256" key="6">
    <source>
        <dbReference type="ARBA" id="ARBA00023136"/>
    </source>
</evidence>
<dbReference type="GO" id="GO:0009425">
    <property type="term" value="C:bacterial-type flagellum basal body"/>
    <property type="evidence" value="ECO:0007669"/>
    <property type="project" value="InterPro"/>
</dbReference>
<feature type="compositionally biased region" description="Acidic residues" evidence="7">
    <location>
        <begin position="14"/>
        <end position="38"/>
    </location>
</feature>
<keyword evidence="10" id="KW-0282">Flagellum</keyword>
<evidence type="ECO:0000256" key="3">
    <source>
        <dbReference type="ARBA" id="ARBA00022475"/>
    </source>
</evidence>
<organism evidence="10 11">
    <name type="scientific">Halarsenatibacter silvermanii</name>
    <dbReference type="NCBI Taxonomy" id="321763"/>
    <lineage>
        <taxon>Bacteria</taxon>
        <taxon>Bacillati</taxon>
        <taxon>Bacillota</taxon>
        <taxon>Clostridia</taxon>
        <taxon>Halanaerobiales</taxon>
        <taxon>Halarsenatibacteraceae</taxon>
        <taxon>Halarsenatibacter</taxon>
    </lineage>
</organism>
<evidence type="ECO:0000259" key="8">
    <source>
        <dbReference type="Pfam" id="PF01052"/>
    </source>
</evidence>
<dbReference type="InterPro" id="IPR007597">
    <property type="entry name" value="CheC"/>
</dbReference>
<feature type="domain" description="CheC-like protein" evidence="9">
    <location>
        <begin position="46"/>
        <end position="80"/>
    </location>
</feature>
<keyword evidence="5" id="KW-0283">Flagellar rotation</keyword>
<comment type="subcellular location">
    <subcellularLocation>
        <location evidence="1">Cell membrane</location>
        <topology evidence="1">Peripheral membrane protein</topology>
        <orientation evidence="1">Cytoplasmic side</orientation>
    </subcellularLocation>
</comment>
<evidence type="ECO:0000256" key="5">
    <source>
        <dbReference type="ARBA" id="ARBA00022779"/>
    </source>
</evidence>
<dbReference type="GO" id="GO:0006935">
    <property type="term" value="P:chemotaxis"/>
    <property type="evidence" value="ECO:0007669"/>
    <property type="project" value="UniProtKB-KW"/>
</dbReference>
<dbReference type="SUPFAM" id="SSF101801">
    <property type="entry name" value="Surface presentation of antigens (SPOA)"/>
    <property type="match status" value="1"/>
</dbReference>
<evidence type="ECO:0000256" key="4">
    <source>
        <dbReference type="ARBA" id="ARBA00022500"/>
    </source>
</evidence>
<evidence type="ECO:0000313" key="10">
    <source>
        <dbReference type="EMBL" id="SDL74064.1"/>
    </source>
</evidence>
<dbReference type="GO" id="GO:0003774">
    <property type="term" value="F:cytoskeletal motor activity"/>
    <property type="evidence" value="ECO:0007669"/>
    <property type="project" value="InterPro"/>
</dbReference>
<feature type="domain" description="Flagellar motor switch protein FliN-like C-terminal" evidence="8">
    <location>
        <begin position="342"/>
        <end position="412"/>
    </location>
</feature>
<evidence type="ECO:0000256" key="7">
    <source>
        <dbReference type="SAM" id="MobiDB-lite"/>
    </source>
</evidence>
<dbReference type="NCBIfam" id="TIGR02480">
    <property type="entry name" value="fliN"/>
    <property type="match status" value="1"/>
</dbReference>
<evidence type="ECO:0000256" key="2">
    <source>
        <dbReference type="ARBA" id="ARBA00009226"/>
    </source>
</evidence>
<dbReference type="Gene3D" id="2.30.330.10">
    <property type="entry name" value="SpoA-like"/>
    <property type="match status" value="1"/>
</dbReference>
<dbReference type="InterPro" id="IPR028976">
    <property type="entry name" value="CheC-like_sf"/>
</dbReference>
<feature type="compositionally biased region" description="Low complexity" evidence="7">
    <location>
        <begin position="288"/>
        <end position="302"/>
    </location>
</feature>
<dbReference type="Gene3D" id="3.40.1550.10">
    <property type="entry name" value="CheC-like"/>
    <property type="match status" value="1"/>
</dbReference>
<dbReference type="AlphaFoldDB" id="A0A1G9MIV3"/>
<feature type="compositionally biased region" description="Basic and acidic residues" evidence="7">
    <location>
        <begin position="272"/>
        <end position="287"/>
    </location>
</feature>
<dbReference type="GO" id="GO:0005886">
    <property type="term" value="C:plasma membrane"/>
    <property type="evidence" value="ECO:0007669"/>
    <property type="project" value="UniProtKB-SubCell"/>
</dbReference>
<keyword evidence="10" id="KW-0969">Cilium</keyword>
<dbReference type="Pfam" id="PF04509">
    <property type="entry name" value="CheC"/>
    <property type="match status" value="2"/>
</dbReference>
<comment type="similarity">
    <text evidence="2">Belongs to the FliN/MopA/SpaO family.</text>
</comment>
<dbReference type="EMBL" id="FNGO01000008">
    <property type="protein sequence ID" value="SDL74064.1"/>
    <property type="molecule type" value="Genomic_DNA"/>
</dbReference>
<accession>A0A1G9MIV3</accession>
<dbReference type="PANTHER" id="PTHR43484">
    <property type="match status" value="1"/>
</dbReference>
<reference evidence="10 11" key="1">
    <citation type="submission" date="2016-10" db="EMBL/GenBank/DDBJ databases">
        <authorList>
            <person name="de Groot N.N."/>
        </authorList>
    </citation>
    <scope>NUCLEOTIDE SEQUENCE [LARGE SCALE GENOMIC DNA]</scope>
    <source>
        <strain evidence="10 11">SLAS-1</strain>
    </source>
</reference>
<feature type="compositionally biased region" description="Basic and acidic residues" evidence="7">
    <location>
        <begin position="255"/>
        <end position="265"/>
    </location>
</feature>
<dbReference type="STRING" id="321763.SAMN04488692_10880"/>
<dbReference type="InterPro" id="IPR036429">
    <property type="entry name" value="SpoA-like_sf"/>
</dbReference>
<evidence type="ECO:0000256" key="1">
    <source>
        <dbReference type="ARBA" id="ARBA00004413"/>
    </source>
</evidence>
<dbReference type="CDD" id="cd17907">
    <property type="entry name" value="FliY_FliN-Y"/>
    <property type="match status" value="1"/>
</dbReference>
<dbReference type="PANTHER" id="PTHR43484:SF1">
    <property type="entry name" value="FLAGELLAR MOTOR SWITCH PROTEIN FLIN"/>
    <property type="match status" value="1"/>
</dbReference>
<name>A0A1G9MIV3_9FIRM</name>
<keyword evidence="4" id="KW-0145">Chemotaxis</keyword>
<dbReference type="InterPro" id="IPR001172">
    <property type="entry name" value="FliN_T3SS_HrcQb"/>
</dbReference>
<keyword evidence="10" id="KW-0966">Cell projection</keyword>
<proteinExistence type="inferred from homology"/>
<gene>
    <name evidence="10" type="ORF">SAMN04488692_10880</name>
</gene>
<dbReference type="InterPro" id="IPR012826">
    <property type="entry name" value="FliN"/>
</dbReference>
<keyword evidence="11" id="KW-1185">Reference proteome</keyword>
<sequence>MWMMSDEGGGDSLSQDEIDALLDDSDDDYEGENGDEGGEFLTDQEKDVMGEIGNIAMGSAATALYTLMDKKVEITSPQVEVREFSDIRKEYDRPIVLVNVEYTEGLEGYNLLVIKHDDAAIIADLMMGGDGTDADEELGELHISAVGEAMNQMMGSASTSLSKILDQKVNITPPEAQYLELDDVIEQERFFDADEELVVTSFQLKIGDLVDSEFQQLAPVNFVHGLVEELVGDDMGLTAKSADKSEKAAAAAMEKIQETQKEKDMAGAQPEVPEKETVEEPAARQDKTAAAASAAGAAAGQARDARSGKVSGEREVQKEVQKAEFPDFEEGQGRPLPQNMELIKDVPLQVTVRLGKSRMTIEEILDLGEGSIIELDKLAGETVDLLVNGKLIAKGEVVVIDENFGFRVKDIVSPQERLNNI</sequence>
<dbReference type="SUPFAM" id="SSF103039">
    <property type="entry name" value="CheC-like"/>
    <property type="match status" value="1"/>
</dbReference>
<dbReference type="Pfam" id="PF01052">
    <property type="entry name" value="FliMN_C"/>
    <property type="match status" value="1"/>
</dbReference>